<feature type="DNA-binding region" description="HMG box" evidence="1">
    <location>
        <begin position="50"/>
        <end position="112"/>
    </location>
</feature>
<accession>A0AAW0VU60</accession>
<name>A0AAW0VU60_CHEQU</name>
<organism evidence="3 4">
    <name type="scientific">Cherax quadricarinatus</name>
    <name type="common">Australian red claw crayfish</name>
    <dbReference type="NCBI Taxonomy" id="27406"/>
    <lineage>
        <taxon>Eukaryota</taxon>
        <taxon>Metazoa</taxon>
        <taxon>Ecdysozoa</taxon>
        <taxon>Arthropoda</taxon>
        <taxon>Crustacea</taxon>
        <taxon>Multicrustacea</taxon>
        <taxon>Malacostraca</taxon>
        <taxon>Eumalacostraca</taxon>
        <taxon>Eucarida</taxon>
        <taxon>Decapoda</taxon>
        <taxon>Pleocyemata</taxon>
        <taxon>Astacidea</taxon>
        <taxon>Parastacoidea</taxon>
        <taxon>Parastacidae</taxon>
        <taxon>Cherax</taxon>
    </lineage>
</organism>
<dbReference type="SUPFAM" id="SSF47095">
    <property type="entry name" value="HMG-box"/>
    <property type="match status" value="1"/>
</dbReference>
<proteinExistence type="predicted"/>
<protein>
    <recommendedName>
        <fullName evidence="2">HMG box domain-containing protein</fullName>
    </recommendedName>
</protein>
<gene>
    <name evidence="3" type="ORF">OTU49_013368</name>
</gene>
<dbReference type="Proteomes" id="UP001445076">
    <property type="component" value="Unassembled WGS sequence"/>
</dbReference>
<evidence type="ECO:0000313" key="4">
    <source>
        <dbReference type="Proteomes" id="UP001445076"/>
    </source>
</evidence>
<dbReference type="InterPro" id="IPR009071">
    <property type="entry name" value="HMG_box_dom"/>
</dbReference>
<dbReference type="InterPro" id="IPR036910">
    <property type="entry name" value="HMG_box_dom_sf"/>
</dbReference>
<dbReference type="PROSITE" id="PS50118">
    <property type="entry name" value="HMG_BOX_2"/>
    <property type="match status" value="1"/>
</dbReference>
<dbReference type="GO" id="GO:0003677">
    <property type="term" value="F:DNA binding"/>
    <property type="evidence" value="ECO:0007669"/>
    <property type="project" value="UniProtKB-UniRule"/>
</dbReference>
<dbReference type="Gene3D" id="1.10.30.10">
    <property type="entry name" value="High mobility group box domain"/>
    <property type="match status" value="1"/>
</dbReference>
<dbReference type="AlphaFoldDB" id="A0AAW0VU60"/>
<sequence length="154" mass="18307">YEIYLNLISENEKKKVVTSFKKKSNVKTRKYAEYLVTKKTVHADIDLMKPKVPGNAFTIFIKSLDQGELKLKDFMYDAAIKWNMLPEEEKDVFRTLAKKYEKQYCHEISQWEKKNEKNWPTRSGRESSIFYEAESLCFSKYLPRGRKKINSNTN</sequence>
<dbReference type="SMART" id="SM00398">
    <property type="entry name" value="HMG"/>
    <property type="match status" value="1"/>
</dbReference>
<keyword evidence="1" id="KW-0539">Nucleus</keyword>
<feature type="non-terminal residue" evidence="3">
    <location>
        <position position="1"/>
    </location>
</feature>
<evidence type="ECO:0000259" key="2">
    <source>
        <dbReference type="PROSITE" id="PS50118"/>
    </source>
</evidence>
<evidence type="ECO:0000313" key="3">
    <source>
        <dbReference type="EMBL" id="KAK8720376.1"/>
    </source>
</evidence>
<keyword evidence="4" id="KW-1185">Reference proteome</keyword>
<dbReference type="GO" id="GO:0005634">
    <property type="term" value="C:nucleus"/>
    <property type="evidence" value="ECO:0007669"/>
    <property type="project" value="UniProtKB-UniRule"/>
</dbReference>
<reference evidence="3 4" key="1">
    <citation type="journal article" date="2024" name="BMC Genomics">
        <title>Genome assembly of redclaw crayfish (Cherax quadricarinatus) provides insights into its immune adaptation and hypoxia tolerance.</title>
        <authorList>
            <person name="Liu Z."/>
            <person name="Zheng J."/>
            <person name="Li H."/>
            <person name="Fang K."/>
            <person name="Wang S."/>
            <person name="He J."/>
            <person name="Zhou D."/>
            <person name="Weng S."/>
            <person name="Chi M."/>
            <person name="Gu Z."/>
            <person name="He J."/>
            <person name="Li F."/>
            <person name="Wang M."/>
        </authorList>
    </citation>
    <scope>NUCLEOTIDE SEQUENCE [LARGE SCALE GENOMIC DNA]</scope>
    <source>
        <strain evidence="3">ZL_2023a</strain>
    </source>
</reference>
<feature type="domain" description="HMG box" evidence="2">
    <location>
        <begin position="50"/>
        <end position="112"/>
    </location>
</feature>
<keyword evidence="1" id="KW-0238">DNA-binding</keyword>
<evidence type="ECO:0000256" key="1">
    <source>
        <dbReference type="PROSITE-ProRule" id="PRU00267"/>
    </source>
</evidence>
<dbReference type="EMBL" id="JARKIK010000478">
    <property type="protein sequence ID" value="KAK8720376.1"/>
    <property type="molecule type" value="Genomic_DNA"/>
</dbReference>
<comment type="caution">
    <text evidence="3">The sequence shown here is derived from an EMBL/GenBank/DDBJ whole genome shotgun (WGS) entry which is preliminary data.</text>
</comment>